<dbReference type="RefSeq" id="XP_016503545.1">
    <property type="nucleotide sequence ID" value="XM_016648059.1"/>
</dbReference>
<dbReference type="InterPro" id="IPR025558">
    <property type="entry name" value="DUF4283"/>
</dbReference>
<accession>A0A1S4CR11</accession>
<dbReference type="OMA" id="DMAKANI"/>
<dbReference type="AlphaFoldDB" id="A0A1S4CR11"/>
<name>A0A1S4CR11_TOBAC</name>
<dbReference type="GeneID" id="107821624"/>
<evidence type="ECO:0000313" key="2">
    <source>
        <dbReference type="Proteomes" id="UP000790787"/>
    </source>
</evidence>
<dbReference type="OrthoDB" id="998627at2759"/>
<dbReference type="PaxDb" id="4097-A0A1S4CR11"/>
<organism evidence="2 3">
    <name type="scientific">Nicotiana tabacum</name>
    <name type="common">Common tobacco</name>
    <dbReference type="NCBI Taxonomy" id="4097"/>
    <lineage>
        <taxon>Eukaryota</taxon>
        <taxon>Viridiplantae</taxon>
        <taxon>Streptophyta</taxon>
        <taxon>Embryophyta</taxon>
        <taxon>Tracheophyta</taxon>
        <taxon>Spermatophyta</taxon>
        <taxon>Magnoliopsida</taxon>
        <taxon>eudicotyledons</taxon>
        <taxon>Gunneridae</taxon>
        <taxon>Pentapetalae</taxon>
        <taxon>asterids</taxon>
        <taxon>lamiids</taxon>
        <taxon>Solanales</taxon>
        <taxon>Solanaceae</taxon>
        <taxon>Nicotianoideae</taxon>
        <taxon>Nicotianeae</taxon>
        <taxon>Nicotiana</taxon>
    </lineage>
</organism>
<keyword evidence="2" id="KW-1185">Reference proteome</keyword>
<proteinExistence type="predicted"/>
<evidence type="ECO:0000313" key="3">
    <source>
        <dbReference type="RefSeq" id="XP_016503545.1"/>
    </source>
</evidence>
<evidence type="ECO:0000259" key="1">
    <source>
        <dbReference type="Pfam" id="PF14111"/>
    </source>
</evidence>
<reference evidence="3" key="2">
    <citation type="submission" date="2025-08" db="UniProtKB">
        <authorList>
            <consortium name="RefSeq"/>
        </authorList>
    </citation>
    <scope>IDENTIFICATION</scope>
</reference>
<dbReference type="KEGG" id="nta:107821624"/>
<dbReference type="PANTHER" id="PTHR33233">
    <property type="entry name" value="ENDONUCLEASE/EXONUCLEASE/PHOSPHATASE"/>
    <property type="match status" value="1"/>
</dbReference>
<dbReference type="Pfam" id="PF14111">
    <property type="entry name" value="DUF4283"/>
    <property type="match status" value="1"/>
</dbReference>
<dbReference type="Proteomes" id="UP000790787">
    <property type="component" value="Chromosome 4"/>
</dbReference>
<reference evidence="2" key="1">
    <citation type="journal article" date="2014" name="Nat. Commun.">
        <title>The tobacco genome sequence and its comparison with those of tomato and potato.</title>
        <authorList>
            <person name="Sierro N."/>
            <person name="Battey J.N."/>
            <person name="Ouadi S."/>
            <person name="Bakaher N."/>
            <person name="Bovet L."/>
            <person name="Willig A."/>
            <person name="Goepfert S."/>
            <person name="Peitsch M.C."/>
            <person name="Ivanov N.V."/>
        </authorList>
    </citation>
    <scope>NUCLEOTIDE SEQUENCE [LARGE SCALE GENOMIC DNA]</scope>
</reference>
<sequence>MEEKEKKKSVWDNFDIGKISNAGYKVEFISPKVHGDATVCEIEIEDIRSEIEYWKNTVVCYVLGAFPHFNVLNSYVQRLWGKHGINKVSILRNEIVLVRFDSEAGKNKVIEGGIYHFDNKPFIVKVWTTDMEFTREELYTMPIWIRLPGLDFKYWSPKGLSKIGSLVGKPLMVDKNTEKKTRLNFARMLIEVEMEA</sequence>
<dbReference type="PANTHER" id="PTHR33233:SF17">
    <property type="entry name" value="DUF4283 DOMAIN-CONTAINING PROTEIN"/>
    <property type="match status" value="1"/>
</dbReference>
<protein>
    <recommendedName>
        <fullName evidence="1">DUF4283 domain-containing protein</fullName>
    </recommendedName>
</protein>
<gene>
    <name evidence="3" type="primary">LOC107821624</name>
</gene>